<gene>
    <name evidence="1" type="ORF">NXF25_008444</name>
</gene>
<organism evidence="1 2">
    <name type="scientific">Crotalus adamanteus</name>
    <name type="common">Eastern diamondback rattlesnake</name>
    <dbReference type="NCBI Taxonomy" id="8729"/>
    <lineage>
        <taxon>Eukaryota</taxon>
        <taxon>Metazoa</taxon>
        <taxon>Chordata</taxon>
        <taxon>Craniata</taxon>
        <taxon>Vertebrata</taxon>
        <taxon>Euteleostomi</taxon>
        <taxon>Lepidosauria</taxon>
        <taxon>Squamata</taxon>
        <taxon>Bifurcata</taxon>
        <taxon>Unidentata</taxon>
        <taxon>Episquamata</taxon>
        <taxon>Toxicofera</taxon>
        <taxon>Serpentes</taxon>
        <taxon>Colubroidea</taxon>
        <taxon>Viperidae</taxon>
        <taxon>Crotalinae</taxon>
        <taxon>Crotalus</taxon>
    </lineage>
</organism>
<sequence length="30" mass="3482">MKEHQFAEYLSVGGLSICFGMYKIMIKQQT</sequence>
<name>A0AAW1BQF1_CROAD</name>
<comment type="caution">
    <text evidence="1">The sequence shown here is derived from an EMBL/GenBank/DDBJ whole genome shotgun (WGS) entry which is preliminary data.</text>
</comment>
<evidence type="ECO:0000313" key="1">
    <source>
        <dbReference type="EMBL" id="KAK9403617.1"/>
    </source>
</evidence>
<evidence type="ECO:0000313" key="2">
    <source>
        <dbReference type="Proteomes" id="UP001474421"/>
    </source>
</evidence>
<accession>A0AAW1BQF1</accession>
<keyword evidence="2" id="KW-1185">Reference proteome</keyword>
<dbReference type="Proteomes" id="UP001474421">
    <property type="component" value="Unassembled WGS sequence"/>
</dbReference>
<dbReference type="EMBL" id="JAOTOJ010000003">
    <property type="protein sequence ID" value="KAK9403617.1"/>
    <property type="molecule type" value="Genomic_DNA"/>
</dbReference>
<dbReference type="AlphaFoldDB" id="A0AAW1BQF1"/>
<protein>
    <submittedName>
        <fullName evidence="1">Uncharacterized protein</fullName>
    </submittedName>
</protein>
<reference evidence="1 2" key="1">
    <citation type="journal article" date="2024" name="Proc. Natl. Acad. Sci. U.S.A.">
        <title>The genetic regulatory architecture and epigenomic basis for age-related changes in rattlesnake venom.</title>
        <authorList>
            <person name="Hogan M.P."/>
            <person name="Holding M.L."/>
            <person name="Nystrom G.S."/>
            <person name="Colston T.J."/>
            <person name="Bartlett D.A."/>
            <person name="Mason A.J."/>
            <person name="Ellsworth S.A."/>
            <person name="Rautsaw R.M."/>
            <person name="Lawrence K.C."/>
            <person name="Strickland J.L."/>
            <person name="He B."/>
            <person name="Fraser P."/>
            <person name="Margres M.J."/>
            <person name="Gilbert D.M."/>
            <person name="Gibbs H.L."/>
            <person name="Parkinson C.L."/>
            <person name="Rokyta D.R."/>
        </authorList>
    </citation>
    <scope>NUCLEOTIDE SEQUENCE [LARGE SCALE GENOMIC DNA]</scope>
    <source>
        <strain evidence="1">DRR0105</strain>
    </source>
</reference>
<proteinExistence type="predicted"/>